<evidence type="ECO:0008006" key="3">
    <source>
        <dbReference type="Google" id="ProtNLM"/>
    </source>
</evidence>
<protein>
    <recommendedName>
        <fullName evidence="3">Ig-like domain-containing protein</fullName>
    </recommendedName>
</protein>
<dbReference type="EMBL" id="BGZK01001215">
    <property type="protein sequence ID" value="GBP74623.1"/>
    <property type="molecule type" value="Genomic_DNA"/>
</dbReference>
<sequence>MDLQNSFALDVTQQWKLLLHVCLYSLSELEKASPTSIILDRMDFTASGAYACEVALETPLYSKVSKVHEITVIMPQKHAPKIKIKNRRIWSRDTLEAVCHSAPAHPAPHLTWFINNTKVDERFTTPHGISKARHHHGVTLATSNCSLHYPLGLLRLLPNQTLELSCVATIPSYVTISEDFADVQKNTVIVNVVRREPTPTQLPVKIVHLEETDSSVKQHRAIFVLLLFTKVVLCTRRLREDARYAVPFPGRSRRVFKHAAAYVHCPDDKTSLLLQREISTFALVHRSNSQIDSVRSHGSLHFGLLRDKQMGEPSESGWSTSQRDIRNPRGVTEWVIGTLAHWSEVISGK</sequence>
<evidence type="ECO:0000313" key="2">
    <source>
        <dbReference type="Proteomes" id="UP000299102"/>
    </source>
</evidence>
<dbReference type="STRING" id="151549.A0A4C1YH37"/>
<dbReference type="OrthoDB" id="7392922at2759"/>
<evidence type="ECO:0000313" key="1">
    <source>
        <dbReference type="EMBL" id="GBP74623.1"/>
    </source>
</evidence>
<dbReference type="PANTHER" id="PTHR21261:SF3">
    <property type="entry name" value="BEATEN PATH VII"/>
    <property type="match status" value="1"/>
</dbReference>
<keyword evidence="2" id="KW-1185">Reference proteome</keyword>
<dbReference type="Proteomes" id="UP000299102">
    <property type="component" value="Unassembled WGS sequence"/>
</dbReference>
<comment type="caution">
    <text evidence="1">The sequence shown here is derived from an EMBL/GenBank/DDBJ whole genome shotgun (WGS) entry which is preliminary data.</text>
</comment>
<dbReference type="PANTHER" id="PTHR21261">
    <property type="entry name" value="BEAT PROTEIN"/>
    <property type="match status" value="1"/>
</dbReference>
<accession>A0A4C1YH37</accession>
<proteinExistence type="predicted"/>
<gene>
    <name evidence="1" type="ORF">EVAR_98490_1</name>
</gene>
<name>A0A4C1YH37_EUMVA</name>
<organism evidence="1 2">
    <name type="scientific">Eumeta variegata</name>
    <name type="common">Bagworm moth</name>
    <name type="synonym">Eumeta japonica</name>
    <dbReference type="NCBI Taxonomy" id="151549"/>
    <lineage>
        <taxon>Eukaryota</taxon>
        <taxon>Metazoa</taxon>
        <taxon>Ecdysozoa</taxon>
        <taxon>Arthropoda</taxon>
        <taxon>Hexapoda</taxon>
        <taxon>Insecta</taxon>
        <taxon>Pterygota</taxon>
        <taxon>Neoptera</taxon>
        <taxon>Endopterygota</taxon>
        <taxon>Lepidoptera</taxon>
        <taxon>Glossata</taxon>
        <taxon>Ditrysia</taxon>
        <taxon>Tineoidea</taxon>
        <taxon>Psychidae</taxon>
        <taxon>Oiketicinae</taxon>
        <taxon>Eumeta</taxon>
    </lineage>
</organism>
<reference evidence="1 2" key="1">
    <citation type="journal article" date="2019" name="Commun. Biol.">
        <title>The bagworm genome reveals a unique fibroin gene that provides high tensile strength.</title>
        <authorList>
            <person name="Kono N."/>
            <person name="Nakamura H."/>
            <person name="Ohtoshi R."/>
            <person name="Tomita M."/>
            <person name="Numata K."/>
            <person name="Arakawa K."/>
        </authorList>
    </citation>
    <scope>NUCLEOTIDE SEQUENCE [LARGE SCALE GENOMIC DNA]</scope>
</reference>
<dbReference type="AlphaFoldDB" id="A0A4C1YH37"/>